<evidence type="ECO:0000259" key="3">
    <source>
        <dbReference type="Pfam" id="PF07587"/>
    </source>
</evidence>
<dbReference type="Pfam" id="PF07635">
    <property type="entry name" value="PSCyt1"/>
    <property type="match status" value="1"/>
</dbReference>
<feature type="chain" id="PRO_5022661787" evidence="1">
    <location>
        <begin position="26"/>
        <end position="1095"/>
    </location>
</feature>
<keyword evidence="6" id="KW-1185">Reference proteome</keyword>
<dbReference type="InterPro" id="IPR022655">
    <property type="entry name" value="DUF1553"/>
</dbReference>
<keyword evidence="1" id="KW-0732">Signal</keyword>
<dbReference type="PANTHER" id="PTHR35889:SF3">
    <property type="entry name" value="F-BOX DOMAIN-CONTAINING PROTEIN"/>
    <property type="match status" value="1"/>
</dbReference>
<dbReference type="EMBL" id="SJPN01000001">
    <property type="protein sequence ID" value="TWU08099.1"/>
    <property type="molecule type" value="Genomic_DNA"/>
</dbReference>
<organism evidence="5 6">
    <name type="scientific">Stieleria varia</name>
    <dbReference type="NCBI Taxonomy" id="2528005"/>
    <lineage>
        <taxon>Bacteria</taxon>
        <taxon>Pseudomonadati</taxon>
        <taxon>Planctomycetota</taxon>
        <taxon>Planctomycetia</taxon>
        <taxon>Pirellulales</taxon>
        <taxon>Pirellulaceae</taxon>
        <taxon>Stieleria</taxon>
    </lineage>
</organism>
<evidence type="ECO:0000313" key="5">
    <source>
        <dbReference type="EMBL" id="TWU08099.1"/>
    </source>
</evidence>
<dbReference type="InterPro" id="IPR011444">
    <property type="entry name" value="DUF1549"/>
</dbReference>
<comment type="caution">
    <text evidence="5">The sequence shown here is derived from an EMBL/GenBank/DDBJ whole genome shotgun (WGS) entry which is preliminary data.</text>
</comment>
<dbReference type="RefSeq" id="WP_146518203.1">
    <property type="nucleotide sequence ID" value="NZ_CP151726.1"/>
</dbReference>
<reference evidence="5 6" key="1">
    <citation type="submission" date="2019-02" db="EMBL/GenBank/DDBJ databases">
        <title>Deep-cultivation of Planctomycetes and their phenomic and genomic characterization uncovers novel biology.</title>
        <authorList>
            <person name="Wiegand S."/>
            <person name="Jogler M."/>
            <person name="Boedeker C."/>
            <person name="Pinto D."/>
            <person name="Vollmers J."/>
            <person name="Rivas-Marin E."/>
            <person name="Kohn T."/>
            <person name="Peeters S.H."/>
            <person name="Heuer A."/>
            <person name="Rast P."/>
            <person name="Oberbeckmann S."/>
            <person name="Bunk B."/>
            <person name="Jeske O."/>
            <person name="Meyerdierks A."/>
            <person name="Storesund J.E."/>
            <person name="Kallscheuer N."/>
            <person name="Luecker S."/>
            <person name="Lage O.M."/>
            <person name="Pohl T."/>
            <person name="Merkel B.J."/>
            <person name="Hornburger P."/>
            <person name="Mueller R.-W."/>
            <person name="Bruemmer F."/>
            <person name="Labrenz M."/>
            <person name="Spormann A.M."/>
            <person name="Op Den Camp H."/>
            <person name="Overmann J."/>
            <person name="Amann R."/>
            <person name="Jetten M.S.M."/>
            <person name="Mascher T."/>
            <person name="Medema M.H."/>
            <person name="Devos D.P."/>
            <person name="Kaster A.-K."/>
            <person name="Ovreas L."/>
            <person name="Rohde M."/>
            <person name="Galperin M.Y."/>
            <person name="Jogler C."/>
        </authorList>
    </citation>
    <scope>NUCLEOTIDE SEQUENCE [LARGE SCALE GENOMIC DNA]</scope>
    <source>
        <strain evidence="5 6">Pla52n</strain>
    </source>
</reference>
<evidence type="ECO:0000313" key="6">
    <source>
        <dbReference type="Proteomes" id="UP000320176"/>
    </source>
</evidence>
<gene>
    <name evidence="5" type="ORF">Pla52n_06800</name>
</gene>
<accession>A0A5C6B9V0</accession>
<feature type="signal peptide" evidence="1">
    <location>
        <begin position="1"/>
        <end position="25"/>
    </location>
</feature>
<dbReference type="Pfam" id="PF07583">
    <property type="entry name" value="PSCyt2"/>
    <property type="match status" value="1"/>
</dbReference>
<dbReference type="AlphaFoldDB" id="A0A5C6B9V0"/>
<evidence type="ECO:0000259" key="2">
    <source>
        <dbReference type="Pfam" id="PF07583"/>
    </source>
</evidence>
<dbReference type="InterPro" id="IPR011429">
    <property type="entry name" value="Cyt_c_Planctomycete-type"/>
</dbReference>
<dbReference type="PANTHER" id="PTHR35889">
    <property type="entry name" value="CYCLOINULO-OLIGOSACCHARIDE FRUCTANOTRANSFERASE-RELATED"/>
    <property type="match status" value="1"/>
</dbReference>
<dbReference type="Proteomes" id="UP000320176">
    <property type="component" value="Unassembled WGS sequence"/>
</dbReference>
<name>A0A5C6B9V0_9BACT</name>
<protein>
    <submittedName>
        <fullName evidence="5">Planctomycete cytochrome C</fullName>
    </submittedName>
</protein>
<sequence length="1095" mass="123759" precursor="true">MTRQWLFLVLLAVALVDCVGNETHADDTLLALGAESEQFFEQEVRPILVERCSECHGANKQEGGLRVDSIRSLIEPGDSNPRIIPGDINSRLLQTVRREGDLEMPPDTPLSSREIRSLELWVKSGAFWPATLQQTDRSASPLNTGKDHWAFQPIKLPDVPKIEDSSWVQTPVDAWIAEKLAANGLSPSPAADRRTLIRRVTYSLTGLPPTFKEVERFVNDTDPNAYQNLVERLLTSAQYGEHWARHWLDVARYSDTKGYVYAREERFWTHAWTYRDWVVRALNSDMPYDRFLLLQIAADQVDDGTLDDLAAMGFLTLGRRFLGVRRDVIDDRIDVVCRGTMGLTVNCARCHDHKYDPIPTADYYSLYGVFDSCIEQQSVLSLDATDDAFRIELKKRQNTLQENLRKHSDESSQRARERVADYLFAQTELHKYPADGFDQIFQKGDLLPAFVRNWERYLRTAALQNDPIFLHWHAYRSIESPEFEANAAMIHDQLRKQGAPMNAIVQSAFSTPPSSFRDVCDRYGEVFAKLDEHPDGPDKESLRQLLEGIGSPCRVPDGPVSHSETFFDSGTLTELWKLQGEIDRWLNGAGNVPVALALIDQAEPVEPRIFRRGNPLNLGNDIPRQFLSVLSSSNRQPFQNGSGRMELARAIVDPANPLTARVIVNRVWRDHFGTGLVTTPSDFGLRSDPPSHPELLDWLAASFVREGWSLKQLHRWMLLSSTYQQASTVSDDPALRQDLAHIDPNNRLLWRANPRRLTFEELRDSWLRVSGSLDESLGGKPASLFNSPYPTRRTLYGLVDRQYLEPTLRVFDFANPDLHVPERNETTAPQQTLFFMNHPLVLERAKALASLSRGGDADSATFASRLFRQAYQRDPSQEESADVISWLKNRPNTILAETPSTAKDWSYGYGKLDESNQRVDAFMTLPHFTGTAWQGGPAWPDAKLGWVQITANGGHPGNNRNVAAIRRWTAPRNMTVAIQSHLAHEPEAGDGVRAFIVSSSRGVLKSTKIHQMAEDLNVDSLDVKQGETVDFVVDIDEVLNSDQYLWTATVHEQLVNQPVVWNSITDFPSNTAAELDAWEQLAQVILCANEFLFVD</sequence>
<evidence type="ECO:0000259" key="4">
    <source>
        <dbReference type="Pfam" id="PF07635"/>
    </source>
</evidence>
<dbReference type="Pfam" id="PF07587">
    <property type="entry name" value="PSD1"/>
    <property type="match status" value="1"/>
</dbReference>
<feature type="domain" description="DUF1553" evidence="3">
    <location>
        <begin position="643"/>
        <end position="883"/>
    </location>
</feature>
<feature type="domain" description="DUF1549" evidence="2">
    <location>
        <begin position="171"/>
        <end position="373"/>
    </location>
</feature>
<feature type="domain" description="Cytochrome C Planctomycete-type" evidence="4">
    <location>
        <begin position="52"/>
        <end position="107"/>
    </location>
</feature>
<dbReference type="OrthoDB" id="127107at2"/>
<proteinExistence type="predicted"/>
<evidence type="ECO:0000256" key="1">
    <source>
        <dbReference type="SAM" id="SignalP"/>
    </source>
</evidence>